<feature type="domain" description="Non-haem dioxygenase N-terminal" evidence="4">
    <location>
        <begin position="17"/>
        <end position="128"/>
    </location>
</feature>
<name>A0A9W9BN99_9HYPO</name>
<accession>A0A9W9BN99</accession>
<dbReference type="Proteomes" id="UP001140502">
    <property type="component" value="Unassembled WGS sequence"/>
</dbReference>
<evidence type="ECO:0000259" key="3">
    <source>
        <dbReference type="Pfam" id="PF03171"/>
    </source>
</evidence>
<dbReference type="Pfam" id="PF03171">
    <property type="entry name" value="2OG-FeII_Oxy"/>
    <property type="match status" value="1"/>
</dbReference>
<feature type="domain" description="Isopenicillin N synthase-like Fe(2+) 2OG dioxygenase" evidence="3">
    <location>
        <begin position="180"/>
        <end position="257"/>
    </location>
</feature>
<dbReference type="InterPro" id="IPR026992">
    <property type="entry name" value="DIOX_N"/>
</dbReference>
<comment type="caution">
    <text evidence="5">The sequence shown here is derived from an EMBL/GenBank/DDBJ whole genome shotgun (WGS) entry which is preliminary data.</text>
</comment>
<feature type="region of interest" description="Disordered" evidence="2">
    <location>
        <begin position="105"/>
        <end position="125"/>
    </location>
</feature>
<dbReference type="InterPro" id="IPR044861">
    <property type="entry name" value="IPNS-like_FE2OG_OXY"/>
</dbReference>
<dbReference type="InterPro" id="IPR027443">
    <property type="entry name" value="IPNS-like_sf"/>
</dbReference>
<sequence>MTSHDTTDRLGHDRPLIVDLSAFTSNGDAKLRRQAADDLHEKLKINGFVGITGHGVSQDLLAEAFATSRNFFDMPYEDKMKAPHPDTPIPHRGYSGPGREYAAAKTAEEESFEMGSEENKREPNIWPPDEVYPGFRDCLLKFYWELNKATVAILDALIMSLDLTDDEAKAVRSLHPGHHHQLRLLHYPPMDETTAADKYAARIGAHTDWSSFTILFQDANGGLKYLDRQSDTFRDATPKEGVLYMNIGDMFERISNGLVI</sequence>
<comment type="similarity">
    <text evidence="1">Belongs to the iron/ascorbate-dependent oxidoreductase family.</text>
</comment>
<evidence type="ECO:0000256" key="2">
    <source>
        <dbReference type="SAM" id="MobiDB-lite"/>
    </source>
</evidence>
<gene>
    <name evidence="5" type="ORF">N0V84_007525</name>
</gene>
<evidence type="ECO:0000313" key="5">
    <source>
        <dbReference type="EMBL" id="KAJ4317072.1"/>
    </source>
</evidence>
<reference evidence="5" key="1">
    <citation type="submission" date="2022-10" db="EMBL/GenBank/DDBJ databases">
        <title>Tapping the CABI collections for fungal endophytes: first genome assemblies for Collariella, Neodidymelliopsis, Ascochyta clinopodiicola, Didymella pomorum, Didymosphaeria variabile, Neocosmospora piperis and Neocucurbitaria cava.</title>
        <authorList>
            <person name="Hill R."/>
        </authorList>
    </citation>
    <scope>NUCLEOTIDE SEQUENCE</scope>
    <source>
        <strain evidence="5">IMI 366586</strain>
    </source>
</reference>
<evidence type="ECO:0000313" key="6">
    <source>
        <dbReference type="Proteomes" id="UP001140502"/>
    </source>
</evidence>
<evidence type="ECO:0008006" key="7">
    <source>
        <dbReference type="Google" id="ProtNLM"/>
    </source>
</evidence>
<evidence type="ECO:0000256" key="1">
    <source>
        <dbReference type="ARBA" id="ARBA00008056"/>
    </source>
</evidence>
<evidence type="ECO:0000259" key="4">
    <source>
        <dbReference type="Pfam" id="PF14226"/>
    </source>
</evidence>
<dbReference type="InterPro" id="IPR050231">
    <property type="entry name" value="Iron_ascorbate_oxido_reductase"/>
</dbReference>
<organism evidence="5 6">
    <name type="scientific">Fusarium piperis</name>
    <dbReference type="NCBI Taxonomy" id="1435070"/>
    <lineage>
        <taxon>Eukaryota</taxon>
        <taxon>Fungi</taxon>
        <taxon>Dikarya</taxon>
        <taxon>Ascomycota</taxon>
        <taxon>Pezizomycotina</taxon>
        <taxon>Sordariomycetes</taxon>
        <taxon>Hypocreomycetidae</taxon>
        <taxon>Hypocreales</taxon>
        <taxon>Nectriaceae</taxon>
        <taxon>Fusarium</taxon>
        <taxon>Fusarium solani species complex</taxon>
    </lineage>
</organism>
<keyword evidence="6" id="KW-1185">Reference proteome</keyword>
<dbReference type="EMBL" id="JAPEUR010000167">
    <property type="protein sequence ID" value="KAJ4317072.1"/>
    <property type="molecule type" value="Genomic_DNA"/>
</dbReference>
<proteinExistence type="inferred from homology"/>
<dbReference type="SUPFAM" id="SSF51197">
    <property type="entry name" value="Clavaminate synthase-like"/>
    <property type="match status" value="1"/>
</dbReference>
<dbReference type="Gene3D" id="2.60.120.330">
    <property type="entry name" value="B-lactam Antibiotic, Isopenicillin N Synthase, Chain"/>
    <property type="match status" value="1"/>
</dbReference>
<protein>
    <recommendedName>
        <fullName evidence="7">Leucoanthocyanidin dioxygenase</fullName>
    </recommendedName>
</protein>
<dbReference type="Pfam" id="PF14226">
    <property type="entry name" value="DIOX_N"/>
    <property type="match status" value="1"/>
</dbReference>
<dbReference type="PANTHER" id="PTHR47990">
    <property type="entry name" value="2-OXOGLUTARATE (2OG) AND FE(II)-DEPENDENT OXYGENASE SUPERFAMILY PROTEIN-RELATED"/>
    <property type="match status" value="1"/>
</dbReference>
<dbReference type="AlphaFoldDB" id="A0A9W9BN99"/>
<dbReference type="OrthoDB" id="288590at2759"/>